<gene>
    <name evidence="1" type="ORF">CUJ84_pRLN1000725</name>
</gene>
<accession>A0A2K9ZD86</accession>
<dbReference type="Proteomes" id="UP000238523">
    <property type="component" value="Plasmid pRLN1"/>
</dbReference>
<name>A0A2K9ZD86_RHILE</name>
<dbReference type="AlphaFoldDB" id="A0A2K9ZD86"/>
<keyword evidence="1" id="KW-0614">Plasmid</keyword>
<proteinExistence type="predicted"/>
<reference evidence="1 2" key="1">
    <citation type="submission" date="2017-11" db="EMBL/GenBank/DDBJ databases">
        <title>Complete genome of Rhizobium leguminosarum Norway, an ineffective micro-symbiont.</title>
        <authorList>
            <person name="Hoffrichter A."/>
            <person name="Liang J."/>
            <person name="Brachmann A."/>
            <person name="Marin M."/>
        </authorList>
    </citation>
    <scope>NUCLEOTIDE SEQUENCE [LARGE SCALE GENOMIC DNA]</scope>
    <source>
        <strain evidence="1 2">Norway</strain>
        <plasmid evidence="2">Plasmid prln1</plasmid>
    </source>
</reference>
<protein>
    <submittedName>
        <fullName evidence="1">Uncharacterized protein</fullName>
    </submittedName>
</protein>
<evidence type="ECO:0000313" key="1">
    <source>
        <dbReference type="EMBL" id="AUW46180.1"/>
    </source>
</evidence>
<organism evidence="1 2">
    <name type="scientific">Rhizobium leguminosarum</name>
    <dbReference type="NCBI Taxonomy" id="384"/>
    <lineage>
        <taxon>Bacteria</taxon>
        <taxon>Pseudomonadati</taxon>
        <taxon>Pseudomonadota</taxon>
        <taxon>Alphaproteobacteria</taxon>
        <taxon>Hyphomicrobiales</taxon>
        <taxon>Rhizobiaceae</taxon>
        <taxon>Rhizobium/Agrobacterium group</taxon>
        <taxon>Rhizobium</taxon>
    </lineage>
</organism>
<evidence type="ECO:0000313" key="2">
    <source>
        <dbReference type="Proteomes" id="UP000238523"/>
    </source>
</evidence>
<sequence length="66" mass="7388">MTAGVIFHVNKEMTMTNENAFNIECTIEELRLEAREAPTAEERRLIEAELEAARAELAKQTGEGLP</sequence>
<geneLocation type="plasmid" evidence="2">
    <name>prln1</name>
</geneLocation>
<dbReference type="EMBL" id="CP025013">
    <property type="protein sequence ID" value="AUW46180.1"/>
    <property type="molecule type" value="Genomic_DNA"/>
</dbReference>